<sequence>MFGFNFLDDYLLARKKALTAETTSDLNTDTEAGNKRRRKKKIISSSSESDENDEPTEHASNRKQFKVTKMPTPPIWTNDMAEMVDELTVSNTPSQKGNSSTPCFTPGQVHHNRNMGPGSKSNYTTPKRALKEIHENLNNVVATSQSMSCCCNPQLLYNIQSLLIEINSKVGNCCQRNMQTNEESTNNILQKSAIKFPMETNEDLELFENFFSSPENYSALKLGKRHMGSMGSPERRLKKKLAIDYEEPKKEY</sequence>
<evidence type="ECO:0000256" key="1">
    <source>
        <dbReference type="SAM" id="MobiDB-lite"/>
    </source>
</evidence>
<feature type="region of interest" description="Disordered" evidence="1">
    <location>
        <begin position="23"/>
        <end position="74"/>
    </location>
</feature>
<accession>A0A6P7GSN3</accession>
<evidence type="ECO:0000313" key="2">
    <source>
        <dbReference type="RefSeq" id="XP_028152539.1"/>
    </source>
</evidence>
<gene>
    <name evidence="2" type="primary">LOC114345928</name>
</gene>
<dbReference type="RefSeq" id="XP_028152539.1">
    <property type="nucleotide sequence ID" value="XM_028296738.1"/>
</dbReference>
<proteinExistence type="predicted"/>
<organism evidence="2">
    <name type="scientific">Diabrotica virgifera virgifera</name>
    <name type="common">western corn rootworm</name>
    <dbReference type="NCBI Taxonomy" id="50390"/>
    <lineage>
        <taxon>Eukaryota</taxon>
        <taxon>Metazoa</taxon>
        <taxon>Ecdysozoa</taxon>
        <taxon>Arthropoda</taxon>
        <taxon>Hexapoda</taxon>
        <taxon>Insecta</taxon>
        <taxon>Pterygota</taxon>
        <taxon>Neoptera</taxon>
        <taxon>Endopterygota</taxon>
        <taxon>Coleoptera</taxon>
        <taxon>Polyphaga</taxon>
        <taxon>Cucujiformia</taxon>
        <taxon>Chrysomeloidea</taxon>
        <taxon>Chrysomelidae</taxon>
        <taxon>Galerucinae</taxon>
        <taxon>Diabroticina</taxon>
        <taxon>Diabroticites</taxon>
        <taxon>Diabrotica</taxon>
    </lineage>
</organism>
<reference evidence="2" key="1">
    <citation type="submission" date="2025-08" db="UniProtKB">
        <authorList>
            <consortium name="RefSeq"/>
        </authorList>
    </citation>
    <scope>IDENTIFICATION</scope>
    <source>
        <tissue evidence="2">Whole insect</tissue>
    </source>
</reference>
<name>A0A6P7GSN3_DIAVI</name>
<feature type="region of interest" description="Disordered" evidence="1">
    <location>
        <begin position="90"/>
        <end position="121"/>
    </location>
</feature>
<dbReference type="InParanoid" id="A0A6P7GSN3"/>
<feature type="compositionally biased region" description="Polar residues" evidence="1">
    <location>
        <begin position="90"/>
        <end position="103"/>
    </location>
</feature>
<protein>
    <submittedName>
        <fullName evidence="2">Uncharacterized protein LOC114345928 isoform X1</fullName>
    </submittedName>
</protein>
<dbReference type="AlphaFoldDB" id="A0A6P7GSN3"/>